<dbReference type="EMBL" id="AVOT02004290">
    <property type="protein sequence ID" value="MBW0475955.1"/>
    <property type="molecule type" value="Genomic_DNA"/>
</dbReference>
<accession>A0A9Q3C3D6</accession>
<dbReference type="AlphaFoldDB" id="A0A9Q3C3D6"/>
<proteinExistence type="predicted"/>
<reference evidence="1" key="1">
    <citation type="submission" date="2021-03" db="EMBL/GenBank/DDBJ databases">
        <title>Draft genome sequence of rust myrtle Austropuccinia psidii MF-1, a brazilian biotype.</title>
        <authorList>
            <person name="Quecine M.C."/>
            <person name="Pachon D.M.R."/>
            <person name="Bonatelli M.L."/>
            <person name="Correr F.H."/>
            <person name="Franceschini L.M."/>
            <person name="Leite T.F."/>
            <person name="Margarido G.R.A."/>
            <person name="Almeida C.A."/>
            <person name="Ferrarezi J.A."/>
            <person name="Labate C.A."/>
        </authorList>
    </citation>
    <scope>NUCLEOTIDE SEQUENCE</scope>
    <source>
        <strain evidence="1">MF-1</strain>
    </source>
</reference>
<name>A0A9Q3C3D6_9BASI</name>
<gene>
    <name evidence="1" type="ORF">O181_015670</name>
</gene>
<dbReference type="OrthoDB" id="2409584at2759"/>
<keyword evidence="2" id="KW-1185">Reference proteome</keyword>
<evidence type="ECO:0000313" key="1">
    <source>
        <dbReference type="EMBL" id="MBW0475955.1"/>
    </source>
</evidence>
<protein>
    <submittedName>
        <fullName evidence="1">Uncharacterized protein</fullName>
    </submittedName>
</protein>
<comment type="caution">
    <text evidence="1">The sequence shown here is derived from an EMBL/GenBank/DDBJ whole genome shotgun (WGS) entry which is preliminary data.</text>
</comment>
<dbReference type="Proteomes" id="UP000765509">
    <property type="component" value="Unassembled WGS sequence"/>
</dbReference>
<organism evidence="1 2">
    <name type="scientific">Austropuccinia psidii MF-1</name>
    <dbReference type="NCBI Taxonomy" id="1389203"/>
    <lineage>
        <taxon>Eukaryota</taxon>
        <taxon>Fungi</taxon>
        <taxon>Dikarya</taxon>
        <taxon>Basidiomycota</taxon>
        <taxon>Pucciniomycotina</taxon>
        <taxon>Pucciniomycetes</taxon>
        <taxon>Pucciniales</taxon>
        <taxon>Sphaerophragmiaceae</taxon>
        <taxon>Austropuccinia</taxon>
    </lineage>
</organism>
<evidence type="ECO:0000313" key="2">
    <source>
        <dbReference type="Proteomes" id="UP000765509"/>
    </source>
</evidence>
<sequence length="104" mass="11721">MCHHSESAISTQLFLSHKTTLSWFGNLDTNLGGIFKDQAWKHFRQDSTIPNEPKSDNSTSTGLFDKLYSSLNASDANSLDNELTRVFAEPPEPKTTDILLFWKS</sequence>